<dbReference type="OrthoDB" id="3251205at2759"/>
<sequence>MWAMFEETGIFLVACRHGFILLFYDIIQSGELQEHYRAKYPLAITSKLIGLFGSDIAVGYDIGCAFASTIASSPLIGSKAKEADVSFFVPTFHKHAHNRGCQVCWHPLYNTLASLEDFKTRERIFSMSNHLTSTTRFASKFHRQQAIEEHF</sequence>
<feature type="non-terminal residue" evidence="1">
    <location>
        <position position="1"/>
    </location>
</feature>
<dbReference type="HOGENOM" id="CLU_091791_0_0_1"/>
<dbReference type="InterPro" id="IPR040521">
    <property type="entry name" value="KDZ"/>
</dbReference>
<dbReference type="PANTHER" id="PTHR33096">
    <property type="entry name" value="CXC2 DOMAIN-CONTAINING PROTEIN"/>
    <property type="match status" value="1"/>
</dbReference>
<keyword evidence="2" id="KW-1185">Reference proteome</keyword>
<dbReference type="AlphaFoldDB" id="A0A0C9UTZ4"/>
<dbReference type="Proteomes" id="UP000054279">
    <property type="component" value="Unassembled WGS sequence"/>
</dbReference>
<reference evidence="1 2" key="1">
    <citation type="submission" date="2014-06" db="EMBL/GenBank/DDBJ databases">
        <title>Evolutionary Origins and Diversification of the Mycorrhizal Mutualists.</title>
        <authorList>
            <consortium name="DOE Joint Genome Institute"/>
            <consortium name="Mycorrhizal Genomics Consortium"/>
            <person name="Kohler A."/>
            <person name="Kuo A."/>
            <person name="Nagy L.G."/>
            <person name="Floudas D."/>
            <person name="Copeland A."/>
            <person name="Barry K.W."/>
            <person name="Cichocki N."/>
            <person name="Veneault-Fourrey C."/>
            <person name="LaButti K."/>
            <person name="Lindquist E.A."/>
            <person name="Lipzen A."/>
            <person name="Lundell T."/>
            <person name="Morin E."/>
            <person name="Murat C."/>
            <person name="Riley R."/>
            <person name="Ohm R."/>
            <person name="Sun H."/>
            <person name="Tunlid A."/>
            <person name="Henrissat B."/>
            <person name="Grigoriev I.V."/>
            <person name="Hibbett D.S."/>
            <person name="Martin F."/>
        </authorList>
    </citation>
    <scope>NUCLEOTIDE SEQUENCE [LARGE SCALE GENOMIC DNA]</scope>
    <source>
        <strain evidence="1 2">SS14</strain>
    </source>
</reference>
<name>A0A0C9UTZ4_SPHS4</name>
<evidence type="ECO:0000313" key="1">
    <source>
        <dbReference type="EMBL" id="KIJ28781.1"/>
    </source>
</evidence>
<dbReference type="PANTHER" id="PTHR33096:SF1">
    <property type="entry name" value="CXC1-LIKE CYSTEINE CLUSTER ASSOCIATED WITH KDZ TRANSPOSASES DOMAIN-CONTAINING PROTEIN"/>
    <property type="match status" value="1"/>
</dbReference>
<dbReference type="Pfam" id="PF18758">
    <property type="entry name" value="KDZ"/>
    <property type="match status" value="1"/>
</dbReference>
<evidence type="ECO:0000313" key="2">
    <source>
        <dbReference type="Proteomes" id="UP000054279"/>
    </source>
</evidence>
<dbReference type="EMBL" id="KN837298">
    <property type="protein sequence ID" value="KIJ28781.1"/>
    <property type="molecule type" value="Genomic_DNA"/>
</dbReference>
<proteinExistence type="predicted"/>
<gene>
    <name evidence="1" type="ORF">M422DRAFT_91237</name>
</gene>
<accession>A0A0C9UTZ4</accession>
<protein>
    <submittedName>
        <fullName evidence="1">Uncharacterized protein</fullName>
    </submittedName>
</protein>
<organism evidence="1 2">
    <name type="scientific">Sphaerobolus stellatus (strain SS14)</name>
    <dbReference type="NCBI Taxonomy" id="990650"/>
    <lineage>
        <taxon>Eukaryota</taxon>
        <taxon>Fungi</taxon>
        <taxon>Dikarya</taxon>
        <taxon>Basidiomycota</taxon>
        <taxon>Agaricomycotina</taxon>
        <taxon>Agaricomycetes</taxon>
        <taxon>Phallomycetidae</taxon>
        <taxon>Geastrales</taxon>
        <taxon>Sphaerobolaceae</taxon>
        <taxon>Sphaerobolus</taxon>
    </lineage>
</organism>